<dbReference type="InterPro" id="IPR011304">
    <property type="entry name" value="L-lactate_DH"/>
</dbReference>
<feature type="binding site" evidence="9">
    <location>
        <begin position="15"/>
        <end position="20"/>
    </location>
    <ligand>
        <name>NAD(+)</name>
        <dbReference type="ChEBI" id="CHEBI:57540"/>
    </ligand>
</feature>
<dbReference type="Gene3D" id="3.90.110.10">
    <property type="entry name" value="Lactate dehydrogenase/glycoside hydrolase, family 4, C-terminal"/>
    <property type="match status" value="1"/>
</dbReference>
<dbReference type="FunFam" id="3.40.50.720:FF:000018">
    <property type="entry name" value="Malate dehydrogenase"/>
    <property type="match status" value="1"/>
</dbReference>
<dbReference type="NCBIfam" id="TIGR01771">
    <property type="entry name" value="L-LDH-NAD"/>
    <property type="match status" value="1"/>
</dbReference>
<dbReference type="InterPro" id="IPR036291">
    <property type="entry name" value="NAD(P)-bd_dom_sf"/>
</dbReference>
<feature type="binding site" evidence="7">
    <location>
        <position position="173"/>
    </location>
    <ligand>
        <name>beta-D-fructose 1,6-bisphosphate</name>
        <dbReference type="ChEBI" id="CHEBI:32966"/>
        <note>allosteric activator</note>
    </ligand>
</feature>
<feature type="binding site" evidence="7">
    <location>
        <position position="70"/>
    </location>
    <ligand>
        <name>NAD(+)</name>
        <dbReference type="ChEBI" id="CHEBI:57540"/>
    </ligand>
</feature>
<comment type="function">
    <text evidence="7">Catalyzes the conversion of lactate to pyruvate.</text>
</comment>
<dbReference type="EMBL" id="DF967972">
    <property type="protein sequence ID" value="GAP15163.1"/>
    <property type="molecule type" value="Genomic_DNA"/>
</dbReference>
<evidence type="ECO:0000256" key="3">
    <source>
        <dbReference type="ARBA" id="ARBA00012967"/>
    </source>
</evidence>
<evidence type="ECO:0000313" key="13">
    <source>
        <dbReference type="Proteomes" id="UP000055060"/>
    </source>
</evidence>
<keyword evidence="7" id="KW-0963">Cytoplasm</keyword>
<feature type="modified residue" description="Phosphotyrosine" evidence="7">
    <location>
        <position position="226"/>
    </location>
</feature>
<comment type="subunit">
    <text evidence="7">Homotetramer.</text>
</comment>
<dbReference type="HAMAP" id="MF_00488">
    <property type="entry name" value="Lactate_dehydrog"/>
    <property type="match status" value="1"/>
</dbReference>
<dbReference type="PIRSF" id="PIRSF000102">
    <property type="entry name" value="Lac_mal_DH"/>
    <property type="match status" value="1"/>
</dbReference>
<evidence type="ECO:0000256" key="8">
    <source>
        <dbReference type="PIRSR" id="PIRSR000102-1"/>
    </source>
</evidence>
<feature type="binding site" evidence="7">
    <location>
        <position position="93"/>
    </location>
    <ligand>
        <name>substrate</name>
    </ligand>
</feature>
<feature type="domain" description="Lactate/malate dehydrogenase N-terminal" evidence="10">
    <location>
        <begin position="9"/>
        <end position="147"/>
    </location>
</feature>
<dbReference type="NCBIfam" id="NF004863">
    <property type="entry name" value="PRK06223.1"/>
    <property type="match status" value="1"/>
</dbReference>
<dbReference type="InterPro" id="IPR022383">
    <property type="entry name" value="Lactate/malate_DH_C"/>
</dbReference>
<accession>A0A0S7BMD3</accession>
<gene>
    <name evidence="7" type="primary">ldh</name>
    <name evidence="12" type="ORF">LARV_02945</name>
</gene>
<dbReference type="GO" id="GO:0005737">
    <property type="term" value="C:cytoplasm"/>
    <property type="evidence" value="ECO:0007669"/>
    <property type="project" value="UniProtKB-SubCell"/>
</dbReference>
<proteinExistence type="inferred from homology"/>
<evidence type="ECO:0000259" key="10">
    <source>
        <dbReference type="Pfam" id="PF00056"/>
    </source>
</evidence>
<keyword evidence="13" id="KW-1185">Reference proteome</keyword>
<dbReference type="PRINTS" id="PR00086">
    <property type="entry name" value="LLDHDRGNASE"/>
</dbReference>
<dbReference type="PANTHER" id="PTHR43128:SF16">
    <property type="entry name" value="L-LACTATE DEHYDROGENASE"/>
    <property type="match status" value="1"/>
</dbReference>
<dbReference type="EC" id="1.1.1.27" evidence="3 7"/>
<feature type="binding site" evidence="7">
    <location>
        <begin position="123"/>
        <end position="125"/>
    </location>
    <ligand>
        <name>NAD(+)</name>
        <dbReference type="ChEBI" id="CHEBI:57540"/>
    </ligand>
</feature>
<dbReference type="Pfam" id="PF00056">
    <property type="entry name" value="Ldh_1_N"/>
    <property type="match status" value="1"/>
</dbReference>
<comment type="caution">
    <text evidence="7">Lacks conserved residue(s) required for the propagation of feature annotation.</text>
</comment>
<sequence length="319" mass="34315">MTHIHGHPTRVAIIGAGNVGATFAYALLLSGLSSEIVLIDANQAKAEGEAMDLMHAVPLGPPTRVLAGGYEDCAGAAVTVVTAGSAQRPGETRLDLAARNTEIFRQIIPNIVRNNPDGILVIATNPVDVLTFASQKFSGLPFERVIGSGTILDTARFRYLLSQHFGVDPRSVHAFIIGEHGDSEVPVWSLANLAGMRLPVYCAANGMHCTPETLTDIFQQTRDAAYHIIERKGATFYAIASGLTRLVEAIVRDQSTVMSVSSRIQNYYGISDVCFSLPTVIDGGGVERVIQLELDTEELDGLKKSAEVLKNTIHHLKLD</sequence>
<feature type="binding site" evidence="7">
    <location>
        <position position="87"/>
    </location>
    <ligand>
        <name>substrate</name>
    </ligand>
</feature>
<keyword evidence="7" id="KW-0021">Allosteric enzyme</keyword>
<keyword evidence="4 7" id="KW-0560">Oxidoreductase</keyword>
<dbReference type="STRING" id="360412.LARV_02945"/>
<keyword evidence="5 7" id="KW-0520">NAD</keyword>
<dbReference type="SUPFAM" id="SSF56327">
    <property type="entry name" value="LDH C-terminal domain-like"/>
    <property type="match status" value="1"/>
</dbReference>
<dbReference type="Pfam" id="PF02866">
    <property type="entry name" value="Ldh_1_C"/>
    <property type="match status" value="1"/>
</dbReference>
<feature type="binding site" evidence="7">
    <location>
        <position position="148"/>
    </location>
    <ligand>
        <name>NAD(+)</name>
        <dbReference type="ChEBI" id="CHEBI:57540"/>
    </ligand>
</feature>
<feature type="binding site" evidence="7">
    <location>
        <begin position="125"/>
        <end position="128"/>
    </location>
    <ligand>
        <name>substrate</name>
    </ligand>
</feature>
<feature type="binding site" evidence="7">
    <location>
        <position position="19"/>
    </location>
    <ligand>
        <name>NAD(+)</name>
        <dbReference type="ChEBI" id="CHEBI:57540"/>
    </ligand>
</feature>
<comment type="similarity">
    <text evidence="2 7">Belongs to the LDH/MDH superfamily. LDH family.</text>
</comment>
<feature type="binding site" evidence="7">
    <location>
        <position position="45"/>
    </location>
    <ligand>
        <name>NAD(+)</name>
        <dbReference type="ChEBI" id="CHEBI:57540"/>
    </ligand>
</feature>
<comment type="pathway">
    <text evidence="1 7">Fermentation; pyruvate fermentation to lactate; (S)-lactate from pyruvate: step 1/1.</text>
</comment>
<evidence type="ECO:0000256" key="9">
    <source>
        <dbReference type="PIRSR" id="PIRSR000102-3"/>
    </source>
</evidence>
<comment type="activity regulation">
    <text evidence="7">Allosterically activated by fructose 1,6-bisphosphate (FBP).</text>
</comment>
<dbReference type="GO" id="GO:0006096">
    <property type="term" value="P:glycolytic process"/>
    <property type="evidence" value="ECO:0007669"/>
    <property type="project" value="UniProtKB-UniRule"/>
</dbReference>
<feature type="binding site" evidence="7">
    <location>
        <begin position="153"/>
        <end position="156"/>
    </location>
    <ligand>
        <name>substrate</name>
    </ligand>
</feature>
<dbReference type="Proteomes" id="UP000055060">
    <property type="component" value="Unassembled WGS sequence"/>
</dbReference>
<dbReference type="Gene3D" id="3.40.50.720">
    <property type="entry name" value="NAD(P)-binding Rossmann-like Domain"/>
    <property type="match status" value="1"/>
</dbReference>
<feature type="active site" description="Proton acceptor" evidence="7 8">
    <location>
        <position position="180"/>
    </location>
</feature>
<dbReference type="InterPro" id="IPR001557">
    <property type="entry name" value="L-lactate/malate_DH"/>
</dbReference>
<evidence type="ECO:0000256" key="7">
    <source>
        <dbReference type="HAMAP-Rule" id="MF_00488"/>
    </source>
</evidence>
<comment type="subcellular location">
    <subcellularLocation>
        <location evidence="7">Cytoplasm</location>
    </subcellularLocation>
</comment>
<dbReference type="CDD" id="cd05292">
    <property type="entry name" value="LDH_2"/>
    <property type="match status" value="1"/>
</dbReference>
<evidence type="ECO:0000259" key="11">
    <source>
        <dbReference type="Pfam" id="PF02866"/>
    </source>
</evidence>
<evidence type="ECO:0000256" key="5">
    <source>
        <dbReference type="ARBA" id="ARBA00023027"/>
    </source>
</evidence>
<dbReference type="SUPFAM" id="SSF51735">
    <property type="entry name" value="NAD(P)-binding Rossmann-fold domains"/>
    <property type="match status" value="1"/>
</dbReference>
<dbReference type="NCBIfam" id="NF000824">
    <property type="entry name" value="PRK00066.1"/>
    <property type="match status" value="1"/>
</dbReference>
<name>A0A0S7BMD3_9CHLR</name>
<evidence type="ECO:0000256" key="4">
    <source>
        <dbReference type="ARBA" id="ARBA00023002"/>
    </source>
</evidence>
<dbReference type="PROSITE" id="PS00064">
    <property type="entry name" value="L_LDH"/>
    <property type="match status" value="1"/>
</dbReference>
<keyword evidence="7" id="KW-0597">Phosphoprotein</keyword>
<dbReference type="GO" id="GO:0006089">
    <property type="term" value="P:lactate metabolic process"/>
    <property type="evidence" value="ECO:0007669"/>
    <property type="project" value="TreeGrafter"/>
</dbReference>
<evidence type="ECO:0000313" key="12">
    <source>
        <dbReference type="EMBL" id="GAP15163.1"/>
    </source>
</evidence>
<dbReference type="RefSeq" id="WP_075074358.1">
    <property type="nucleotide sequence ID" value="NZ_DF967972.1"/>
</dbReference>
<feature type="binding site" evidence="7">
    <location>
        <position position="235"/>
    </location>
    <ligand>
        <name>substrate</name>
    </ligand>
</feature>
<dbReference type="PANTHER" id="PTHR43128">
    <property type="entry name" value="L-2-HYDROXYCARBOXYLATE DEHYDROGENASE (NAD(P)(+))"/>
    <property type="match status" value="1"/>
</dbReference>
<comment type="catalytic activity">
    <reaction evidence="6 7">
        <text>(S)-lactate + NAD(+) = pyruvate + NADH + H(+)</text>
        <dbReference type="Rhea" id="RHEA:23444"/>
        <dbReference type="ChEBI" id="CHEBI:15361"/>
        <dbReference type="ChEBI" id="CHEBI:15378"/>
        <dbReference type="ChEBI" id="CHEBI:16651"/>
        <dbReference type="ChEBI" id="CHEBI:57540"/>
        <dbReference type="ChEBI" id="CHEBI:57945"/>
        <dbReference type="EC" id="1.1.1.27"/>
    </reaction>
</comment>
<dbReference type="AlphaFoldDB" id="A0A0S7BMD3"/>
<feature type="binding site" evidence="7">
    <location>
        <position position="158"/>
    </location>
    <ligand>
        <name>beta-D-fructose 1,6-bisphosphate</name>
        <dbReference type="ChEBI" id="CHEBI:32966"/>
        <note>allosteric activator</note>
    </ligand>
</feature>
<dbReference type="InterPro" id="IPR001236">
    <property type="entry name" value="Lactate/malate_DH_N"/>
</dbReference>
<feature type="binding site" evidence="7 9">
    <location>
        <position position="40"/>
    </location>
    <ligand>
        <name>NAD(+)</name>
        <dbReference type="ChEBI" id="CHEBI:57540"/>
    </ligand>
</feature>
<feature type="domain" description="Lactate/malate dehydrogenase C-terminal" evidence="11">
    <location>
        <begin position="150"/>
        <end position="315"/>
    </location>
</feature>
<dbReference type="GO" id="GO:0004459">
    <property type="term" value="F:L-lactate dehydrogenase (NAD+) activity"/>
    <property type="evidence" value="ECO:0007669"/>
    <property type="project" value="UniProtKB-UniRule"/>
</dbReference>
<protein>
    <recommendedName>
        <fullName evidence="3 7">L-lactate dehydrogenase</fullName>
        <shortName evidence="7">L-LDH</shortName>
        <ecNumber evidence="3 7">1.1.1.27</ecNumber>
    </recommendedName>
</protein>
<dbReference type="UniPathway" id="UPA00554">
    <property type="reaction ID" value="UER00611"/>
</dbReference>
<evidence type="ECO:0000256" key="2">
    <source>
        <dbReference type="ARBA" id="ARBA00006054"/>
    </source>
</evidence>
<evidence type="ECO:0000256" key="6">
    <source>
        <dbReference type="ARBA" id="ARBA00049258"/>
    </source>
</evidence>
<reference evidence="12" key="1">
    <citation type="submission" date="2015-07" db="EMBL/GenBank/DDBJ databases">
        <title>Draft Genome Sequences of Anaerolinea thermolimosa IMO-1, Bellilinea caldifistulae GOMI-1, Leptolinea tardivitalis YMTK-2, Levilinea saccharolytica KIBI-1,Longilinea arvoryzae KOME-1, Previously Described as Members of the Anaerolineaceae (Chloroflexi).</title>
        <authorList>
            <person name="Sekiguchi Y."/>
            <person name="Ohashi A."/>
            <person name="Matsuura N."/>
            <person name="Tourlousse M.D."/>
        </authorList>
    </citation>
    <scope>NUCLEOTIDE SEQUENCE [LARGE SCALE GENOMIC DNA]</scope>
    <source>
        <strain evidence="12">KOME-1</strain>
    </source>
</reference>
<dbReference type="InterPro" id="IPR018177">
    <property type="entry name" value="L-lactate_DH_AS"/>
</dbReference>
<feature type="binding site" evidence="9">
    <location>
        <position position="100"/>
    </location>
    <ligand>
        <name>NAD(+)</name>
        <dbReference type="ChEBI" id="CHEBI:57540"/>
    </ligand>
</feature>
<organism evidence="12">
    <name type="scientific">Longilinea arvoryzae</name>
    <dbReference type="NCBI Taxonomy" id="360412"/>
    <lineage>
        <taxon>Bacteria</taxon>
        <taxon>Bacillati</taxon>
        <taxon>Chloroflexota</taxon>
        <taxon>Anaerolineae</taxon>
        <taxon>Anaerolineales</taxon>
        <taxon>Anaerolineaceae</taxon>
        <taxon>Longilinea</taxon>
    </lineage>
</organism>
<dbReference type="InterPro" id="IPR015955">
    <property type="entry name" value="Lactate_DH/Glyco_Ohase_4_C"/>
</dbReference>
<evidence type="ECO:0000256" key="1">
    <source>
        <dbReference type="ARBA" id="ARBA00004843"/>
    </source>
</evidence>